<dbReference type="InterPro" id="IPR025736">
    <property type="entry name" value="PucR_C-HTH_dom"/>
</dbReference>
<dbReference type="PANTHER" id="PTHR33744:SF1">
    <property type="entry name" value="DNA-BINDING TRANSCRIPTIONAL ACTIVATOR ADER"/>
    <property type="match status" value="1"/>
</dbReference>
<accession>A0A505CYX8</accession>
<gene>
    <name evidence="3" type="ORF">FGD71_046195</name>
</gene>
<dbReference type="Pfam" id="PF17853">
    <property type="entry name" value="GGDEF_2"/>
    <property type="match status" value="1"/>
</dbReference>
<proteinExistence type="inferred from homology"/>
<dbReference type="OrthoDB" id="8026818at2"/>
<comment type="similarity">
    <text evidence="1">Belongs to the CdaR family.</text>
</comment>
<dbReference type="InterPro" id="IPR042070">
    <property type="entry name" value="PucR_C-HTH_sf"/>
</dbReference>
<evidence type="ECO:0000313" key="4">
    <source>
        <dbReference type="Proteomes" id="UP000317378"/>
    </source>
</evidence>
<dbReference type="InterPro" id="IPR003018">
    <property type="entry name" value="GAF"/>
</dbReference>
<sequence length="708" mass="76446">MWGGCGFLCSRSPDAARGTHAGVLPLRRWSGGPCDSAFLLRHYWRLGNETPEGLVSQKKDEAVAAVLALLDLLAGEGPASRFEAPVEEARRQGVTGADLRMVEQVKRLALAIQARLERRQQGRAALTTLVDTVCDLVTPHTVEDTLKIITRRARLLLGADVSWVILPAADDDRVFRLHAPDGHVTMQNTRLRLPKEAGLAAAVLAHRAPLWTSDYLTDDSFRHADQPDQWIKAEGLHAVLAVPLSRGAGFPGSLHVAERSVRHFSVDEIALMNMLAEVGGVALERALHLDESREDMSVLREQVLRTEAELAGARRLAATQGALLDLVLGGCDPHTLVEEFHARLGAPVLLCGPHGTAIAAAGDMPERTQEEFIRAAKDAGIPRDLSPTLLDGGLWSVPILARSHYMGALYVHADPSLTDDTAELLRHAARVAAVLLFLQEGSTAVAEGQLRDELLDDLLISVPRPRDQLERRARRLGIGLDQPHVVVIARPEGGTQAQAVTRASSCARRMNGLKTTHEGNIVLLLPGTDPGAAARSVHDELSSLPSHPATVSGAGPVSDPGSVLHGYREAARCLDAMTALGAVGTSASTHEMGFVGLLLSDQLDAEKFIESTIGAVLDYDEQRLTELIRTLDAYFDTGGSPTYAAEKLHVHPNTVARRLERIGDLIGSDWQKPKRALEIQLALRMSRIRRVLKERKGLAGNSAGDQDA</sequence>
<dbReference type="Pfam" id="PF13556">
    <property type="entry name" value="HTH_30"/>
    <property type="match status" value="1"/>
</dbReference>
<dbReference type="InterPro" id="IPR051448">
    <property type="entry name" value="CdaR-like_regulators"/>
</dbReference>
<dbReference type="AlphaFoldDB" id="A0A505CYX8"/>
<name>A0A505CYX8_9ACTN</name>
<dbReference type="SMART" id="SM00065">
    <property type="entry name" value="GAF"/>
    <property type="match status" value="1"/>
</dbReference>
<dbReference type="InterPro" id="IPR029016">
    <property type="entry name" value="GAF-like_dom_sf"/>
</dbReference>
<evidence type="ECO:0000256" key="1">
    <source>
        <dbReference type="ARBA" id="ARBA00006754"/>
    </source>
</evidence>
<organism evidence="3 4">
    <name type="scientific">Streptomyces sporangiiformans</name>
    <dbReference type="NCBI Taxonomy" id="2315329"/>
    <lineage>
        <taxon>Bacteria</taxon>
        <taxon>Bacillati</taxon>
        <taxon>Actinomycetota</taxon>
        <taxon>Actinomycetes</taxon>
        <taxon>Kitasatosporales</taxon>
        <taxon>Streptomycetaceae</taxon>
        <taxon>Streptomyces</taxon>
    </lineage>
</organism>
<dbReference type="EMBL" id="VCHX02000351">
    <property type="protein sequence ID" value="TPQ15550.1"/>
    <property type="molecule type" value="Genomic_DNA"/>
</dbReference>
<reference evidence="3 4" key="1">
    <citation type="submission" date="2019-06" db="EMBL/GenBank/DDBJ databases">
        <title>Streptomyces sporangiiformans sp. nov., a novel actinomycete isolated from soil in Mount Song.</title>
        <authorList>
            <person name="Han L."/>
        </authorList>
    </citation>
    <scope>NUCLEOTIDE SEQUENCE [LARGE SCALE GENOMIC DNA]</scope>
    <source>
        <strain evidence="3 4">NEAU-SSA 1</strain>
    </source>
</reference>
<dbReference type="Gene3D" id="1.10.10.2840">
    <property type="entry name" value="PucR C-terminal helix-turn-helix domain"/>
    <property type="match status" value="1"/>
</dbReference>
<dbReference type="InterPro" id="IPR041522">
    <property type="entry name" value="CdaR_GGDEF"/>
</dbReference>
<keyword evidence="4" id="KW-1185">Reference proteome</keyword>
<dbReference type="Pfam" id="PF13185">
    <property type="entry name" value="GAF_2"/>
    <property type="match status" value="1"/>
</dbReference>
<dbReference type="Gene3D" id="3.30.450.40">
    <property type="match status" value="1"/>
</dbReference>
<dbReference type="SUPFAM" id="SSF55781">
    <property type="entry name" value="GAF domain-like"/>
    <property type="match status" value="1"/>
</dbReference>
<comment type="caution">
    <text evidence="3">The sequence shown here is derived from an EMBL/GenBank/DDBJ whole genome shotgun (WGS) entry which is preliminary data.</text>
</comment>
<feature type="domain" description="GAF" evidence="2">
    <location>
        <begin position="141"/>
        <end position="293"/>
    </location>
</feature>
<dbReference type="Proteomes" id="UP000317378">
    <property type="component" value="Unassembled WGS sequence"/>
</dbReference>
<dbReference type="PANTHER" id="PTHR33744">
    <property type="entry name" value="CARBOHYDRATE DIACID REGULATOR"/>
    <property type="match status" value="1"/>
</dbReference>
<evidence type="ECO:0000313" key="3">
    <source>
        <dbReference type="EMBL" id="TPQ15550.1"/>
    </source>
</evidence>
<protein>
    <submittedName>
        <fullName evidence="3">GAF domain-containing protein</fullName>
    </submittedName>
</protein>
<evidence type="ECO:0000259" key="2">
    <source>
        <dbReference type="SMART" id="SM00065"/>
    </source>
</evidence>